<dbReference type="AlphaFoldDB" id="A0A4R1BKA5"/>
<dbReference type="Gene3D" id="3.10.20.10">
    <property type="match status" value="2"/>
</dbReference>
<dbReference type="RefSeq" id="WP_131447971.1">
    <property type="nucleotide sequence ID" value="NZ_SJZI01000008.1"/>
</dbReference>
<comment type="caution">
    <text evidence="2">The sequence shown here is derived from an EMBL/GenBank/DDBJ whole genome shotgun (WGS) entry which is preliminary data.</text>
</comment>
<protein>
    <submittedName>
        <fullName evidence="2">DUF1543 domain-containing protein</fullName>
    </submittedName>
</protein>
<name>A0A4R1BKA5_9BACT</name>
<dbReference type="Proteomes" id="UP000295334">
    <property type="component" value="Unassembled WGS sequence"/>
</dbReference>
<reference evidence="2 3" key="1">
    <citation type="submission" date="2019-03" db="EMBL/GenBank/DDBJ databases">
        <authorList>
            <person name="Kim M.K.M."/>
        </authorList>
    </citation>
    <scope>NUCLEOTIDE SEQUENCE [LARGE SCALE GENOMIC DNA]</scope>
    <source>
        <strain evidence="2 3">17J68-12</strain>
    </source>
</reference>
<sequence>MTPRLYMILLGCRPKGRHTEQHDLFFTIAEDLPATVPAIKAFWPDGGTIHIDAWREVRLVDGHSVEIRERNGAQEPAEGLKLFFVNLGGYKPGEFEEFHYKMVVAALDKGAAVQRARQTAFYRHTGFKGATSHIDDKYGIDVDDVDAIEDILPAALRARYRILLRPSAAGSEDEVHLGYLRLSKLAP</sequence>
<feature type="domain" description="DUF1543" evidence="1">
    <location>
        <begin position="17"/>
        <end position="66"/>
    </location>
</feature>
<dbReference type="EMBL" id="SJZI01000008">
    <property type="protein sequence ID" value="TCJ17801.1"/>
    <property type="molecule type" value="Genomic_DNA"/>
</dbReference>
<proteinExistence type="predicted"/>
<keyword evidence="3" id="KW-1185">Reference proteome</keyword>
<dbReference type="InterPro" id="IPR011440">
    <property type="entry name" value="DUF1543"/>
</dbReference>
<evidence type="ECO:0000313" key="3">
    <source>
        <dbReference type="Proteomes" id="UP000295334"/>
    </source>
</evidence>
<organism evidence="2 3">
    <name type="scientific">Flaviaesturariibacter flavus</name>
    <dbReference type="NCBI Taxonomy" id="2502780"/>
    <lineage>
        <taxon>Bacteria</taxon>
        <taxon>Pseudomonadati</taxon>
        <taxon>Bacteroidota</taxon>
        <taxon>Chitinophagia</taxon>
        <taxon>Chitinophagales</taxon>
        <taxon>Chitinophagaceae</taxon>
        <taxon>Flaviaestuariibacter</taxon>
    </lineage>
</organism>
<dbReference type="Pfam" id="PF07566">
    <property type="entry name" value="DUF1543"/>
    <property type="match status" value="1"/>
</dbReference>
<dbReference type="OrthoDB" id="850243at2"/>
<evidence type="ECO:0000259" key="1">
    <source>
        <dbReference type="Pfam" id="PF07566"/>
    </source>
</evidence>
<evidence type="ECO:0000313" key="2">
    <source>
        <dbReference type="EMBL" id="TCJ17801.1"/>
    </source>
</evidence>
<gene>
    <name evidence="2" type="ORF">EPD60_06350</name>
</gene>
<accession>A0A4R1BKA5</accession>